<dbReference type="AlphaFoldDB" id="A0A9D0ZHQ5"/>
<proteinExistence type="predicted"/>
<reference evidence="1" key="1">
    <citation type="submission" date="2020-10" db="EMBL/GenBank/DDBJ databases">
        <authorList>
            <person name="Gilroy R."/>
        </authorList>
    </citation>
    <scope>NUCLEOTIDE SEQUENCE</scope>
    <source>
        <strain evidence="1">ChiSjej1B19-3389</strain>
    </source>
</reference>
<protein>
    <submittedName>
        <fullName evidence="1">DUF2935 domain-containing protein</fullName>
    </submittedName>
</protein>
<name>A0A9D0ZHQ5_9FIRM</name>
<comment type="caution">
    <text evidence="1">The sequence shown here is derived from an EMBL/GenBank/DDBJ whole genome shotgun (WGS) entry which is preliminary data.</text>
</comment>
<sequence length="298" mass="34643">MQTDHYITNSLELHLFFGRIMKEHSFFLKAGFTPADVSFSRQAEFFKREFEKLLCRAIALSDGVVNRDVLCSGELVTEFTALAEKQTERFTGITINRAITSRELQLRSDDNCRRENDCEKKRQVQRLNQTALRLLDGLIMFKETVLKKVLCCEMFTVNYPLLIEHILREAKLYRKYIQELENNGCLNCQSMKEVESFWNQIMMEHAMFIRGLLDPSETELFHLADGFAKEYSALLKACHNAQNQTLTADSLKETIRFRDFKAAGTQGIEECKIRSIILPLLADHVLREANHYIRLLKD</sequence>
<dbReference type="Pfam" id="PF11155">
    <property type="entry name" value="DUF2935"/>
    <property type="match status" value="2"/>
</dbReference>
<dbReference type="EMBL" id="DVFW01000025">
    <property type="protein sequence ID" value="HIQ80590.1"/>
    <property type="molecule type" value="Genomic_DNA"/>
</dbReference>
<dbReference type="Gene3D" id="1.20.1260.120">
    <property type="entry name" value="Protein of unknown function DUF2935"/>
    <property type="match status" value="1"/>
</dbReference>
<evidence type="ECO:0000313" key="1">
    <source>
        <dbReference type="EMBL" id="HIQ80590.1"/>
    </source>
</evidence>
<dbReference type="Proteomes" id="UP000886787">
    <property type="component" value="Unassembled WGS sequence"/>
</dbReference>
<dbReference type="InterPro" id="IPR021328">
    <property type="entry name" value="CotB-like"/>
</dbReference>
<organism evidence="1 2">
    <name type="scientific">Candidatus Scatavimonas merdigallinarum</name>
    <dbReference type="NCBI Taxonomy" id="2840914"/>
    <lineage>
        <taxon>Bacteria</taxon>
        <taxon>Bacillati</taxon>
        <taxon>Bacillota</taxon>
        <taxon>Clostridia</taxon>
        <taxon>Eubacteriales</taxon>
        <taxon>Oscillospiraceae</taxon>
        <taxon>Oscillospiraceae incertae sedis</taxon>
        <taxon>Candidatus Scatavimonas</taxon>
    </lineage>
</organism>
<accession>A0A9D0ZHQ5</accession>
<reference evidence="1" key="2">
    <citation type="journal article" date="2021" name="PeerJ">
        <title>Extensive microbial diversity within the chicken gut microbiome revealed by metagenomics and culture.</title>
        <authorList>
            <person name="Gilroy R."/>
            <person name="Ravi A."/>
            <person name="Getino M."/>
            <person name="Pursley I."/>
            <person name="Horton D.L."/>
            <person name="Alikhan N.F."/>
            <person name="Baker D."/>
            <person name="Gharbi K."/>
            <person name="Hall N."/>
            <person name="Watson M."/>
            <person name="Adriaenssens E.M."/>
            <person name="Foster-Nyarko E."/>
            <person name="Jarju S."/>
            <person name="Secka A."/>
            <person name="Antonio M."/>
            <person name="Oren A."/>
            <person name="Chaudhuri R.R."/>
            <person name="La Ragione R."/>
            <person name="Hildebrand F."/>
            <person name="Pallen M.J."/>
        </authorList>
    </citation>
    <scope>NUCLEOTIDE SEQUENCE</scope>
    <source>
        <strain evidence="1">ChiSjej1B19-3389</strain>
    </source>
</reference>
<gene>
    <name evidence="1" type="ORF">IAD32_04810</name>
</gene>
<dbReference type="SUPFAM" id="SSF158430">
    <property type="entry name" value="Bacillus cereus metalloprotein-like"/>
    <property type="match status" value="2"/>
</dbReference>
<evidence type="ECO:0000313" key="2">
    <source>
        <dbReference type="Proteomes" id="UP000886787"/>
    </source>
</evidence>